<dbReference type="PANTHER" id="PTHR15140:SF6">
    <property type="entry name" value="TUBULIN-SPECIFIC CHAPERONE COFACTOR E-LIKE PROTEIN"/>
    <property type="match status" value="1"/>
</dbReference>
<name>A0ABU6WN00_9FABA</name>
<protein>
    <submittedName>
        <fullName evidence="1">Uncharacterized protein</fullName>
    </submittedName>
</protein>
<proteinExistence type="predicted"/>
<keyword evidence="2" id="KW-1185">Reference proteome</keyword>
<accession>A0ABU6WN00</accession>
<gene>
    <name evidence="1" type="ORF">PIB30_069151</name>
</gene>
<reference evidence="1 2" key="1">
    <citation type="journal article" date="2023" name="Plants (Basel)">
        <title>Bridging the Gap: Combining Genomics and Transcriptomics Approaches to Understand Stylosanthes scabra, an Orphan Legume from the Brazilian Caatinga.</title>
        <authorList>
            <person name="Ferreira-Neto J.R.C."/>
            <person name="da Silva M.D."/>
            <person name="Binneck E."/>
            <person name="de Melo N.F."/>
            <person name="da Silva R.H."/>
            <person name="de Melo A.L.T.M."/>
            <person name="Pandolfi V."/>
            <person name="Bustamante F.O."/>
            <person name="Brasileiro-Vidal A.C."/>
            <person name="Benko-Iseppon A.M."/>
        </authorList>
    </citation>
    <scope>NUCLEOTIDE SEQUENCE [LARGE SCALE GENOMIC DNA]</scope>
    <source>
        <tissue evidence="1">Leaves</tissue>
    </source>
</reference>
<dbReference type="PANTHER" id="PTHR15140">
    <property type="entry name" value="TUBULIN-SPECIFIC CHAPERONE E"/>
    <property type="match status" value="1"/>
</dbReference>
<evidence type="ECO:0000313" key="2">
    <source>
        <dbReference type="Proteomes" id="UP001341840"/>
    </source>
</evidence>
<evidence type="ECO:0000313" key="1">
    <source>
        <dbReference type="EMBL" id="MED6186689.1"/>
    </source>
</evidence>
<dbReference type="EMBL" id="JASCZI010181996">
    <property type="protein sequence ID" value="MED6186689.1"/>
    <property type="molecule type" value="Genomic_DNA"/>
</dbReference>
<dbReference type="SUPFAM" id="SSF52058">
    <property type="entry name" value="L domain-like"/>
    <property type="match status" value="1"/>
</dbReference>
<sequence length="263" mass="29773">MNKLKSIRFLKGKCVGLIDLLNNVQGLQTLNAEPTFPPQYNKEKIIIHEGLKQLRHIIFYYSEINLLVDVRGVTDRMQNLQTLLQVHADSQMWFLFNNGYFANLRTLGLVISNDDEVQLVETNLRSLDRLSELPKLELTCGFGTRVSLGKIAFPSILSSITLAGVFYFKYQDMNALGQIPGLQILKLVGVNCSKKILDCGSAGSFPQLQVFIMESVHVRHVILEDGAMPKLRRAVFHWCCGLKFNCLPERMLSLGCNLHFTEL</sequence>
<organism evidence="1 2">
    <name type="scientific">Stylosanthes scabra</name>
    <dbReference type="NCBI Taxonomy" id="79078"/>
    <lineage>
        <taxon>Eukaryota</taxon>
        <taxon>Viridiplantae</taxon>
        <taxon>Streptophyta</taxon>
        <taxon>Embryophyta</taxon>
        <taxon>Tracheophyta</taxon>
        <taxon>Spermatophyta</taxon>
        <taxon>Magnoliopsida</taxon>
        <taxon>eudicotyledons</taxon>
        <taxon>Gunneridae</taxon>
        <taxon>Pentapetalae</taxon>
        <taxon>rosids</taxon>
        <taxon>fabids</taxon>
        <taxon>Fabales</taxon>
        <taxon>Fabaceae</taxon>
        <taxon>Papilionoideae</taxon>
        <taxon>50 kb inversion clade</taxon>
        <taxon>dalbergioids sensu lato</taxon>
        <taxon>Dalbergieae</taxon>
        <taxon>Pterocarpus clade</taxon>
        <taxon>Stylosanthes</taxon>
    </lineage>
</organism>
<comment type="caution">
    <text evidence="1">The sequence shown here is derived from an EMBL/GenBank/DDBJ whole genome shotgun (WGS) entry which is preliminary data.</text>
</comment>
<dbReference type="Proteomes" id="UP001341840">
    <property type="component" value="Unassembled WGS sequence"/>
</dbReference>